<keyword evidence="6" id="KW-0813">Transport</keyword>
<sequence>MSTDTSSGRGAATSTDTAVPGLAAGVGSAAPGRPDVGRAFGALLWRDVFVTGRELVPFLLQVVLQPVFLLFVFGKVLVELGFATSQYSDVLLPGVIALTAFLTALQNTAFPLVIDFSFTKEIEDRLLAPLPTALVAVEKIVFSLLRALVAAAVMFPISWWVLGTLPVQWGDLPLLTAFLVLGSLVGAVMGMTLGTFVKPNRINVVFAVVLTPLLFTGSTQFPWQSLDTLRWFQVVCALNPLTYVSEALRAEMAPDVPHLPLWLCALALAGFLVVFGVTSLVGFRRRALD</sequence>
<feature type="transmembrane region" description="Helical" evidence="6">
    <location>
        <begin position="140"/>
        <end position="162"/>
    </location>
</feature>
<accession>A0A1G9Z8B8</accession>
<feature type="domain" description="ABC transmembrane type-2" evidence="7">
    <location>
        <begin position="57"/>
        <end position="286"/>
    </location>
</feature>
<feature type="transmembrane region" description="Helical" evidence="6">
    <location>
        <begin position="90"/>
        <end position="119"/>
    </location>
</feature>
<proteinExistence type="inferred from homology"/>
<keyword evidence="5" id="KW-0046">Antibiotic resistance</keyword>
<evidence type="ECO:0000313" key="9">
    <source>
        <dbReference type="Proteomes" id="UP000198680"/>
    </source>
</evidence>
<comment type="subcellular location">
    <subcellularLocation>
        <location evidence="6">Cell membrane</location>
        <topology evidence="6">Multi-pass membrane protein</topology>
    </subcellularLocation>
    <subcellularLocation>
        <location evidence="1">Membrane</location>
        <topology evidence="1">Multi-pass membrane protein</topology>
    </subcellularLocation>
</comment>
<dbReference type="GO" id="GO:0046677">
    <property type="term" value="P:response to antibiotic"/>
    <property type="evidence" value="ECO:0007669"/>
    <property type="project" value="UniProtKB-KW"/>
</dbReference>
<name>A0A1G9Z8B8_9ACTN</name>
<evidence type="ECO:0000256" key="6">
    <source>
        <dbReference type="RuleBase" id="RU361157"/>
    </source>
</evidence>
<feature type="transmembrane region" description="Helical" evidence="6">
    <location>
        <begin position="259"/>
        <end position="283"/>
    </location>
</feature>
<dbReference type="PROSITE" id="PS51012">
    <property type="entry name" value="ABC_TM2"/>
    <property type="match status" value="1"/>
</dbReference>
<dbReference type="PIRSF" id="PIRSF006648">
    <property type="entry name" value="DrrB"/>
    <property type="match status" value="1"/>
</dbReference>
<keyword evidence="3 6" id="KW-1133">Transmembrane helix</keyword>
<dbReference type="RefSeq" id="WP_217636227.1">
    <property type="nucleotide sequence ID" value="NZ_FNHE01000013.1"/>
</dbReference>
<evidence type="ECO:0000256" key="4">
    <source>
        <dbReference type="ARBA" id="ARBA00023136"/>
    </source>
</evidence>
<dbReference type="EMBL" id="FNHE01000013">
    <property type="protein sequence ID" value="SDN17385.1"/>
    <property type="molecule type" value="Genomic_DNA"/>
</dbReference>
<keyword evidence="2 6" id="KW-0812">Transmembrane</keyword>
<dbReference type="STRING" id="1137991.SAMN05660642_04228"/>
<dbReference type="Pfam" id="PF01061">
    <property type="entry name" value="ABC2_membrane"/>
    <property type="match status" value="1"/>
</dbReference>
<dbReference type="PANTHER" id="PTHR43332">
    <property type="entry name" value="INNER MEMBRANE TRANSPORT PERMEASE YADH-RELATED"/>
    <property type="match status" value="1"/>
</dbReference>
<feature type="transmembrane region" description="Helical" evidence="6">
    <location>
        <begin position="55"/>
        <end position="78"/>
    </location>
</feature>
<gene>
    <name evidence="8" type="ORF">SAMN05660642_04228</name>
</gene>
<evidence type="ECO:0000256" key="1">
    <source>
        <dbReference type="ARBA" id="ARBA00004141"/>
    </source>
</evidence>
<dbReference type="PANTHER" id="PTHR43332:SF2">
    <property type="entry name" value="INNER MEMBRANE TRANSPORT PERMEASE YADH"/>
    <property type="match status" value="1"/>
</dbReference>
<evidence type="ECO:0000256" key="3">
    <source>
        <dbReference type="ARBA" id="ARBA00022989"/>
    </source>
</evidence>
<dbReference type="InterPro" id="IPR013525">
    <property type="entry name" value="ABC2_TM"/>
</dbReference>
<dbReference type="InterPro" id="IPR000412">
    <property type="entry name" value="ABC_2_transport"/>
</dbReference>
<organism evidence="8 9">
    <name type="scientific">Geodermatophilus siccatus</name>
    <dbReference type="NCBI Taxonomy" id="1137991"/>
    <lineage>
        <taxon>Bacteria</taxon>
        <taxon>Bacillati</taxon>
        <taxon>Actinomycetota</taxon>
        <taxon>Actinomycetes</taxon>
        <taxon>Geodermatophilales</taxon>
        <taxon>Geodermatophilaceae</taxon>
        <taxon>Geodermatophilus</taxon>
    </lineage>
</organism>
<dbReference type="InterPro" id="IPR052522">
    <property type="entry name" value="ABC-2_transport_permease"/>
</dbReference>
<evidence type="ECO:0000259" key="7">
    <source>
        <dbReference type="PROSITE" id="PS51012"/>
    </source>
</evidence>
<comment type="similarity">
    <text evidence="6">Belongs to the ABC-2 integral membrane protein family.</text>
</comment>
<dbReference type="GO" id="GO:0043190">
    <property type="term" value="C:ATP-binding cassette (ABC) transporter complex"/>
    <property type="evidence" value="ECO:0007669"/>
    <property type="project" value="InterPro"/>
</dbReference>
<dbReference type="GO" id="GO:0140359">
    <property type="term" value="F:ABC-type transporter activity"/>
    <property type="evidence" value="ECO:0007669"/>
    <property type="project" value="InterPro"/>
</dbReference>
<dbReference type="AlphaFoldDB" id="A0A1G9Z8B8"/>
<dbReference type="InterPro" id="IPR047817">
    <property type="entry name" value="ABC2_TM_bact-type"/>
</dbReference>
<keyword evidence="4 6" id="KW-0472">Membrane</keyword>
<evidence type="ECO:0000256" key="5">
    <source>
        <dbReference type="ARBA" id="ARBA00023251"/>
    </source>
</evidence>
<evidence type="ECO:0000256" key="2">
    <source>
        <dbReference type="ARBA" id="ARBA00022692"/>
    </source>
</evidence>
<reference evidence="9" key="1">
    <citation type="submission" date="2016-10" db="EMBL/GenBank/DDBJ databases">
        <authorList>
            <person name="Varghese N."/>
            <person name="Submissions S."/>
        </authorList>
    </citation>
    <scope>NUCLEOTIDE SEQUENCE [LARGE SCALE GENOMIC DNA]</scope>
    <source>
        <strain evidence="9">DSM 45419</strain>
    </source>
</reference>
<keyword evidence="9" id="KW-1185">Reference proteome</keyword>
<evidence type="ECO:0000313" key="8">
    <source>
        <dbReference type="EMBL" id="SDN17385.1"/>
    </source>
</evidence>
<feature type="transmembrane region" description="Helical" evidence="6">
    <location>
        <begin position="174"/>
        <end position="197"/>
    </location>
</feature>
<dbReference type="Proteomes" id="UP000198680">
    <property type="component" value="Unassembled WGS sequence"/>
</dbReference>
<feature type="transmembrane region" description="Helical" evidence="6">
    <location>
        <begin position="204"/>
        <end position="223"/>
    </location>
</feature>
<keyword evidence="6" id="KW-1003">Cell membrane</keyword>
<protein>
    <recommendedName>
        <fullName evidence="6">Transport permease protein</fullName>
    </recommendedName>
</protein>